<feature type="compositionally biased region" description="Basic and acidic residues" evidence="1">
    <location>
        <begin position="186"/>
        <end position="201"/>
    </location>
</feature>
<gene>
    <name evidence="2" type="ORF">CR513_24783</name>
</gene>
<comment type="caution">
    <text evidence="2">The sequence shown here is derived from an EMBL/GenBank/DDBJ whole genome shotgun (WGS) entry which is preliminary data.</text>
</comment>
<proteinExistence type="predicted"/>
<dbReference type="EMBL" id="QJKJ01004721">
    <property type="protein sequence ID" value="RDX93004.1"/>
    <property type="molecule type" value="Genomic_DNA"/>
</dbReference>
<dbReference type="Proteomes" id="UP000257109">
    <property type="component" value="Unassembled WGS sequence"/>
</dbReference>
<keyword evidence="3" id="KW-1185">Reference proteome</keyword>
<dbReference type="AlphaFoldDB" id="A0A371GR40"/>
<feature type="non-terminal residue" evidence="2">
    <location>
        <position position="1"/>
    </location>
</feature>
<evidence type="ECO:0000256" key="1">
    <source>
        <dbReference type="SAM" id="MobiDB-lite"/>
    </source>
</evidence>
<evidence type="ECO:0000313" key="3">
    <source>
        <dbReference type="Proteomes" id="UP000257109"/>
    </source>
</evidence>
<dbReference type="PANTHER" id="PTHR32108:SF9">
    <property type="entry name" value="REVERSE TRANSCRIPTASE RNASE H-LIKE DOMAIN-CONTAINING PROTEIN"/>
    <property type="match status" value="1"/>
</dbReference>
<feature type="compositionally biased region" description="Basic and acidic residues" evidence="1">
    <location>
        <begin position="165"/>
        <end position="179"/>
    </location>
</feature>
<reference evidence="2" key="1">
    <citation type="submission" date="2018-05" db="EMBL/GenBank/DDBJ databases">
        <title>Draft genome of Mucuna pruriens seed.</title>
        <authorList>
            <person name="Nnadi N.E."/>
            <person name="Vos R."/>
            <person name="Hasami M.H."/>
            <person name="Devisetty U.K."/>
            <person name="Aguiy J.C."/>
        </authorList>
    </citation>
    <scope>NUCLEOTIDE SEQUENCE [LARGE SCALE GENOMIC DNA]</scope>
    <source>
        <strain evidence="2">JCA_2017</strain>
    </source>
</reference>
<dbReference type="PANTHER" id="PTHR32108">
    <property type="entry name" value="DNA-DIRECTED RNA POLYMERASE SUBUNIT ALPHA"/>
    <property type="match status" value="1"/>
</dbReference>
<feature type="region of interest" description="Disordered" evidence="1">
    <location>
        <begin position="165"/>
        <end position="201"/>
    </location>
</feature>
<sequence length="201" mass="22843">MVTMFIDILPSPYYDKVVGNVASNFADLVVLGERIELGIRRGKFAQANNSTGFAKKPIFEKKKGETNVVLVKPIFLQEKKLVEIIPLKLLEPPYPKTYDPNARCDYHGRAVGHATERCWRMKHKVEDLLDGGLFGFQDMGPNVQSNPLLAHKGVAINVISHKNREEVERPNSKEWEKSTPRCITDSTDRMEEESHLRLDKA</sequence>
<name>A0A371GR40_MUCPR</name>
<organism evidence="2 3">
    <name type="scientific">Mucuna pruriens</name>
    <name type="common">Velvet bean</name>
    <name type="synonym">Dolichos pruriens</name>
    <dbReference type="NCBI Taxonomy" id="157652"/>
    <lineage>
        <taxon>Eukaryota</taxon>
        <taxon>Viridiplantae</taxon>
        <taxon>Streptophyta</taxon>
        <taxon>Embryophyta</taxon>
        <taxon>Tracheophyta</taxon>
        <taxon>Spermatophyta</taxon>
        <taxon>Magnoliopsida</taxon>
        <taxon>eudicotyledons</taxon>
        <taxon>Gunneridae</taxon>
        <taxon>Pentapetalae</taxon>
        <taxon>rosids</taxon>
        <taxon>fabids</taxon>
        <taxon>Fabales</taxon>
        <taxon>Fabaceae</taxon>
        <taxon>Papilionoideae</taxon>
        <taxon>50 kb inversion clade</taxon>
        <taxon>NPAAA clade</taxon>
        <taxon>indigoferoid/millettioid clade</taxon>
        <taxon>Phaseoleae</taxon>
        <taxon>Mucuna</taxon>
    </lineage>
</organism>
<protein>
    <submittedName>
        <fullName evidence="2">Uncharacterized protein</fullName>
    </submittedName>
</protein>
<accession>A0A371GR40</accession>
<dbReference type="OrthoDB" id="1418540at2759"/>
<evidence type="ECO:0000313" key="2">
    <source>
        <dbReference type="EMBL" id="RDX93004.1"/>
    </source>
</evidence>